<keyword evidence="3" id="KW-1185">Reference proteome</keyword>
<evidence type="ECO:0000313" key="2">
    <source>
        <dbReference type="EMBL" id="QQX78151.1"/>
    </source>
</evidence>
<proteinExistence type="predicted"/>
<evidence type="ECO:0000313" key="3">
    <source>
        <dbReference type="Proteomes" id="UP000629420"/>
    </source>
</evidence>
<dbReference type="PROSITE" id="PS51257">
    <property type="entry name" value="PROKAR_LIPOPROTEIN"/>
    <property type="match status" value="1"/>
</dbReference>
<name>A0ABX7DWZ4_9FLAO</name>
<feature type="domain" description="Thioredoxin" evidence="1">
    <location>
        <begin position="26"/>
        <end position="186"/>
    </location>
</feature>
<dbReference type="InterPro" id="IPR013766">
    <property type="entry name" value="Thioredoxin_domain"/>
</dbReference>
<dbReference type="SUPFAM" id="SSF52833">
    <property type="entry name" value="Thioredoxin-like"/>
    <property type="match status" value="1"/>
</dbReference>
<dbReference type="PANTHER" id="PTHR42852">
    <property type="entry name" value="THIOL:DISULFIDE INTERCHANGE PROTEIN DSBE"/>
    <property type="match status" value="1"/>
</dbReference>
<protein>
    <submittedName>
        <fullName evidence="2">TlpA family protein disulfide reductase</fullName>
    </submittedName>
</protein>
<evidence type="ECO:0000259" key="1">
    <source>
        <dbReference type="PROSITE" id="PS51352"/>
    </source>
</evidence>
<reference evidence="2 3" key="1">
    <citation type="submission" date="2021-01" db="EMBL/GenBank/DDBJ databases">
        <title>Aequorivita sp. strain KX20305, a bacterium isolated from the sediment collected at a cold seep field in South China Sea.</title>
        <authorList>
            <person name="Zhang H."/>
            <person name="Li C."/>
        </authorList>
    </citation>
    <scope>NUCLEOTIDE SEQUENCE [LARGE SCALE GENOMIC DNA]</scope>
    <source>
        <strain evidence="2 3">KX20305</strain>
    </source>
</reference>
<dbReference type="PROSITE" id="PS51352">
    <property type="entry name" value="THIOREDOXIN_2"/>
    <property type="match status" value="1"/>
</dbReference>
<gene>
    <name evidence="2" type="ORF">JK629_02220</name>
</gene>
<dbReference type="InterPro" id="IPR000866">
    <property type="entry name" value="AhpC/TSA"/>
</dbReference>
<organism evidence="2 3">
    <name type="scientific">Aequorivita iocasae</name>
    <dbReference type="NCBI Taxonomy" id="2803865"/>
    <lineage>
        <taxon>Bacteria</taxon>
        <taxon>Pseudomonadati</taxon>
        <taxon>Bacteroidota</taxon>
        <taxon>Flavobacteriia</taxon>
        <taxon>Flavobacteriales</taxon>
        <taxon>Flavobacteriaceae</taxon>
        <taxon>Aequorivita</taxon>
    </lineage>
</organism>
<dbReference type="EMBL" id="CP068439">
    <property type="protein sequence ID" value="QQX78151.1"/>
    <property type="molecule type" value="Genomic_DNA"/>
</dbReference>
<dbReference type="Gene3D" id="3.40.30.10">
    <property type="entry name" value="Glutaredoxin"/>
    <property type="match status" value="1"/>
</dbReference>
<dbReference type="Pfam" id="PF00578">
    <property type="entry name" value="AhpC-TSA"/>
    <property type="match status" value="1"/>
</dbReference>
<sequence length="187" mass="21664">MKIGVIIFFSILIFSCGENNERQSTGLVSELAEVKNLQNNDENPNSGKIISFNFDQLEKKYFQKNNDSIYVINFWATWCKPCVKELPAFERISADYSSKKVKVLLVSLDFADKIESQVIPFNKKNNIKSEVVLLDDPDANNWIPRVSKEWSGAIPATIIYNKKKRKFYEQSFTFEELETELKAFLKK</sequence>
<dbReference type="CDD" id="cd02966">
    <property type="entry name" value="TlpA_like_family"/>
    <property type="match status" value="1"/>
</dbReference>
<accession>A0ABX7DWZ4</accession>
<dbReference type="InterPro" id="IPR050553">
    <property type="entry name" value="Thioredoxin_ResA/DsbE_sf"/>
</dbReference>
<dbReference type="Proteomes" id="UP000629420">
    <property type="component" value="Chromosome"/>
</dbReference>
<dbReference type="InterPro" id="IPR036249">
    <property type="entry name" value="Thioredoxin-like_sf"/>
</dbReference>
<dbReference type="PANTHER" id="PTHR42852:SF13">
    <property type="entry name" value="PROTEIN DIPZ"/>
    <property type="match status" value="1"/>
</dbReference>